<keyword evidence="3" id="KW-1185">Reference proteome</keyword>
<dbReference type="EMBL" id="JAMKOV010000053">
    <property type="protein sequence ID" value="KAI8034915.1"/>
    <property type="molecule type" value="Genomic_DNA"/>
</dbReference>
<sequence>MRQPPQQPPQRLILGQWGRQAAIRRATAPHIRYSSSPNIHRTSQRRRISTGWGPPTTRRPWALASVLE</sequence>
<gene>
    <name evidence="2" type="ORF">M5D96_012262</name>
</gene>
<dbReference type="AlphaFoldDB" id="A0A9P9YDJ4"/>
<evidence type="ECO:0000313" key="3">
    <source>
        <dbReference type="Proteomes" id="UP001059596"/>
    </source>
</evidence>
<reference evidence="2" key="1">
    <citation type="journal article" date="2023" name="Genome Biol. Evol.">
        <title>Long-read-based Genome Assembly of Drosophila gunungcola Reveals Fewer Chemosensory Genes in Flower-breeding Species.</title>
        <authorList>
            <person name="Negi A."/>
            <person name="Liao B.Y."/>
            <person name="Yeh S.D."/>
        </authorList>
    </citation>
    <scope>NUCLEOTIDE SEQUENCE</scope>
    <source>
        <strain evidence="2">Sukarami</strain>
    </source>
</reference>
<accession>A0A9P9YDJ4</accession>
<evidence type="ECO:0000313" key="2">
    <source>
        <dbReference type="EMBL" id="KAI8034915.1"/>
    </source>
</evidence>
<name>A0A9P9YDJ4_9MUSC</name>
<protein>
    <submittedName>
        <fullName evidence="2">Uncharacterized protein</fullName>
    </submittedName>
</protein>
<organism evidence="2 3">
    <name type="scientific">Drosophila gunungcola</name>
    <name type="common">fruit fly</name>
    <dbReference type="NCBI Taxonomy" id="103775"/>
    <lineage>
        <taxon>Eukaryota</taxon>
        <taxon>Metazoa</taxon>
        <taxon>Ecdysozoa</taxon>
        <taxon>Arthropoda</taxon>
        <taxon>Hexapoda</taxon>
        <taxon>Insecta</taxon>
        <taxon>Pterygota</taxon>
        <taxon>Neoptera</taxon>
        <taxon>Endopterygota</taxon>
        <taxon>Diptera</taxon>
        <taxon>Brachycera</taxon>
        <taxon>Muscomorpha</taxon>
        <taxon>Ephydroidea</taxon>
        <taxon>Drosophilidae</taxon>
        <taxon>Drosophila</taxon>
        <taxon>Sophophora</taxon>
    </lineage>
</organism>
<comment type="caution">
    <text evidence="2">The sequence shown here is derived from an EMBL/GenBank/DDBJ whole genome shotgun (WGS) entry which is preliminary data.</text>
</comment>
<proteinExistence type="predicted"/>
<dbReference type="Proteomes" id="UP001059596">
    <property type="component" value="Unassembled WGS sequence"/>
</dbReference>
<evidence type="ECO:0000256" key="1">
    <source>
        <dbReference type="SAM" id="MobiDB-lite"/>
    </source>
</evidence>
<feature type="region of interest" description="Disordered" evidence="1">
    <location>
        <begin position="27"/>
        <end position="68"/>
    </location>
</feature>